<dbReference type="InterPro" id="IPR057884">
    <property type="entry name" value="FN3_RIM-BP1/2/3"/>
</dbReference>
<keyword evidence="9" id="KW-1185">Reference proteome</keyword>
<dbReference type="SUPFAM" id="SSF49265">
    <property type="entry name" value="Fibronectin type III"/>
    <property type="match status" value="2"/>
</dbReference>
<feature type="compositionally biased region" description="Low complexity" evidence="5">
    <location>
        <begin position="159"/>
        <end position="168"/>
    </location>
</feature>
<dbReference type="InterPro" id="IPR003961">
    <property type="entry name" value="FN3_dom"/>
</dbReference>
<dbReference type="Pfam" id="PF25523">
    <property type="entry name" value="Ig_RIMBP2"/>
    <property type="match status" value="1"/>
</dbReference>
<dbReference type="Gene3D" id="2.60.40.10">
    <property type="entry name" value="Immunoglobulins"/>
    <property type="match status" value="2"/>
</dbReference>
<feature type="region of interest" description="Disordered" evidence="5">
    <location>
        <begin position="1545"/>
        <end position="1631"/>
    </location>
</feature>
<dbReference type="FunFam" id="2.30.30.40:FF:000016">
    <property type="entry name" value="RIMS-binding protein 2 isoform X2"/>
    <property type="match status" value="1"/>
</dbReference>
<dbReference type="SMART" id="SM00060">
    <property type="entry name" value="FN3"/>
    <property type="match status" value="3"/>
</dbReference>
<evidence type="ECO:0000256" key="1">
    <source>
        <dbReference type="ARBA" id="ARBA00010749"/>
    </source>
</evidence>
<dbReference type="FunFam" id="2.30.30.40:FF:000006">
    <property type="entry name" value="RIMS-binding protein 2 isoform X1"/>
    <property type="match status" value="1"/>
</dbReference>
<dbReference type="GO" id="GO:0045202">
    <property type="term" value="C:synapse"/>
    <property type="evidence" value="ECO:0007669"/>
    <property type="project" value="GOC"/>
</dbReference>
<dbReference type="CDD" id="cd00063">
    <property type="entry name" value="FN3"/>
    <property type="match status" value="2"/>
</dbReference>
<dbReference type="FunFam" id="2.60.40.10:FF:000072">
    <property type="entry name" value="RIMS-binding protein 2 isoform X1"/>
    <property type="match status" value="1"/>
</dbReference>
<dbReference type="Proteomes" id="UP000790347">
    <property type="component" value="Unassembled WGS sequence"/>
</dbReference>
<dbReference type="Gene3D" id="2.30.30.40">
    <property type="entry name" value="SH3 Domains"/>
    <property type="match status" value="3"/>
</dbReference>
<feature type="region of interest" description="Disordered" evidence="5">
    <location>
        <begin position="25"/>
        <end position="62"/>
    </location>
</feature>
<evidence type="ECO:0000256" key="3">
    <source>
        <dbReference type="ARBA" id="ARBA00022737"/>
    </source>
</evidence>
<feature type="compositionally biased region" description="Low complexity" evidence="5">
    <location>
        <begin position="46"/>
        <end position="58"/>
    </location>
</feature>
<dbReference type="InterPro" id="IPR040325">
    <property type="entry name" value="RIMBP1/2/3"/>
</dbReference>
<feature type="region of interest" description="Disordered" evidence="5">
    <location>
        <begin position="897"/>
        <end position="928"/>
    </location>
</feature>
<reference evidence="8" key="1">
    <citation type="submission" date="2013-05" db="EMBL/GenBank/DDBJ databases">
        <authorList>
            <person name="Yim A.K.Y."/>
            <person name="Chan T.F."/>
            <person name="Ji K.M."/>
            <person name="Liu X.Y."/>
            <person name="Zhou J.W."/>
            <person name="Li R.Q."/>
            <person name="Yang K.Y."/>
            <person name="Li J."/>
            <person name="Li M."/>
            <person name="Law P.T.W."/>
            <person name="Wu Y.L."/>
            <person name="Cai Z.L."/>
            <person name="Qin H."/>
            <person name="Bao Y."/>
            <person name="Leung R.K.K."/>
            <person name="Ng P.K.S."/>
            <person name="Zou J."/>
            <person name="Zhong X.J."/>
            <person name="Ran P.X."/>
            <person name="Zhong N.S."/>
            <person name="Liu Z.G."/>
            <person name="Tsui S.K.W."/>
        </authorList>
    </citation>
    <scope>NUCLEOTIDE SEQUENCE</scope>
    <source>
        <strain evidence="8">Derf</strain>
        <tissue evidence="8">Whole organism</tissue>
    </source>
</reference>
<comment type="similarity">
    <text evidence="1">Belongs to the RIMBP family.</text>
</comment>
<feature type="domain" description="SH3" evidence="6">
    <location>
        <begin position="1070"/>
        <end position="1138"/>
    </location>
</feature>
<feature type="region of interest" description="Disordered" evidence="5">
    <location>
        <begin position="134"/>
        <end position="168"/>
    </location>
</feature>
<evidence type="ECO:0000259" key="6">
    <source>
        <dbReference type="PROSITE" id="PS50002"/>
    </source>
</evidence>
<dbReference type="InterPro" id="IPR013783">
    <property type="entry name" value="Ig-like_fold"/>
</dbReference>
<reference evidence="8" key="2">
    <citation type="journal article" date="2022" name="Res Sq">
        <title>Comparative Genomics Reveals Insights into the Divergent Evolution of Astigmatic Mites and Household Pest Adaptations.</title>
        <authorList>
            <person name="Xiong Q."/>
            <person name="Wan A.T.-Y."/>
            <person name="Liu X.-Y."/>
            <person name="Fung C.S.-H."/>
            <person name="Xiao X."/>
            <person name="Malainual N."/>
            <person name="Hou J."/>
            <person name="Wang L."/>
            <person name="Wang M."/>
            <person name="Yang K."/>
            <person name="Cui Y."/>
            <person name="Leung E."/>
            <person name="Nong W."/>
            <person name="Shin S.-K."/>
            <person name="Au S."/>
            <person name="Jeong K.Y."/>
            <person name="Chew F.T."/>
            <person name="Hui J."/>
            <person name="Leung T.F."/>
            <person name="Tungtrongchitr A."/>
            <person name="Zhong N."/>
            <person name="Liu Z."/>
            <person name="Tsui S."/>
        </authorList>
    </citation>
    <scope>NUCLEOTIDE SEQUENCE</scope>
    <source>
        <strain evidence="8">Derf</strain>
        <tissue evidence="8">Whole organism</tissue>
    </source>
</reference>
<proteinExistence type="inferred from homology"/>
<dbReference type="GO" id="GO:0007274">
    <property type="term" value="P:neuromuscular synaptic transmission"/>
    <property type="evidence" value="ECO:0007669"/>
    <property type="project" value="TreeGrafter"/>
</dbReference>
<dbReference type="FunFam" id="2.30.30.40:FF:000023">
    <property type="entry name" value="RIMS-binding protein 2 isoform F"/>
    <property type="match status" value="1"/>
</dbReference>
<feature type="compositionally biased region" description="Polar residues" evidence="5">
    <location>
        <begin position="1615"/>
        <end position="1631"/>
    </location>
</feature>
<feature type="compositionally biased region" description="Gly residues" evidence="5">
    <location>
        <begin position="1497"/>
        <end position="1507"/>
    </location>
</feature>
<dbReference type="PANTHER" id="PTHR14234">
    <property type="entry name" value="RIM BINDING PROTEIN-RELATED"/>
    <property type="match status" value="1"/>
</dbReference>
<sequence length="1645" mass="184239">MNTIISKLEQDDRILAELDNQLRSVSNRSSRIGHTSSSTPPPPPLLLDTNNNNDNSSNQHHHHERINLVNTNKHSKHPPLSIDIDDNKKSIVRHSSQQQQQHLSSNRLPSSTNEINEWKYQQDYQSVLNTTTTADHIGHRNDNDDDDDEFCFQNEKSPKASSSNASNISTELKRIEDKLATVINRSSSSIGQRKHLSNNVDHHHHHKKILANLDAQEQQQQPSFNKSTAHLFTMKTKMDNYSMMTDKKLNINEKQKSTTSNVSSKDLDLLMEKLERDNKILAELDKKLKNVSTTSVHGEEISGGQLLSSSLPSYAATQLPKTSILNDQHYIISKSSNPLINTSSSNNPVIFPSSTIINRISSSSAAVATTTTATGQRVLPMTESSYTAQIDELKEAEEIVDSIELPNRGRCKVFMAKYNYDPYKNSPNDNPETEVTLLAGDFILIFGNIDEDGYYYGELLDGRRGLVPSNFIEKLTGDDLFEFQARVLYGHNKDAESDTASFPPEFYDAILSEQIGHTSFQHLLAPDDFHRINDYIDLEDATEIDEDVSEPERAEQEAAKTTVPPPQRLIVERQLHKSVLIGWLHPECPRTMIDHYQIYVDGVLKATIPSGDRTKALVEGVDSSMPHRISIRAIDRNGRHSKDPGCTIVIGKNIPFAPCCVKASNITSDSALISWIPCNSNFYHVVAVNSVEVRTVKPSVFKHLIVGLSANTLYRVSVRAKPGKLLCSDEKNPKKLEMLTTFVDFRTLPKSLPDPPVDIQVEAGPQEGTLLVTWLPITLNQFGTSNNCPVTGYAVFAGHKKLAEIDSPTGDHALLDIASLEHLHKKLITVRTKSGENLSQDSMPCQIPDDLLKLQLMANTTQQLKKTQILMNHSDSESDTDLNRLMQMVARHSKEFENLVSQSQSQPQPQPQPQQSPQQQLQPQEQQKQIYTNQNTQYDMRHRMLTNRQQQQQQQQTTNVNRMVGAGRMATNRNVHTSSLHMNDNMARMTIPAIEITKETPSESVQPMESYSEEEFDQSMKQRIYGGKRTGVSPMPPQRTRVLSEYERSNLGPYNQLTHRRQPNQRDREHGVRWFVALFDYDPMTMSPNPDAAEEELPFQEGQLIKIYGDKDADGFYRGECNGRIGYVPCNMVSEVQYDVENDPRFRNNPNDPLSHLSIRKMIALYDYDPQELSPNFDTETELAFRTGDIIYVYGDMDEDGFYIGEANGMRGLVPSNFLADAGPVDQTTNVRHVKMMSGTQMVPGQLQTTRQMNTNNTMATMAHGQLISTGGMGQGQLGQMQVLQPGTASQQQQQFQQGLQQQLQSHQQQPFNQTGTQNFSNTGQTTGGLLQNTMQTTQQPQGLSQQQMLMQQQSHLPQSTMQQQTTQYQQQIGTQPLVTTGQGVNQQQQQMFQGQGQQGVFQQQPHLTTQQQILTQQQQNASLQANQSMMGRVMRQQNPMVNVTGVHQAPGQQGPYNPMFQGPGTNLGNKQRPNSLDLNMSTTPRFGQQMVNQTGLGPGGPMGTGQPGQLPLPNQHHQQQQSTGMLGSLFASGKKILEEATTPLGARGPFAHPNQPHQPMMGHHQPQSTVATMQQNTMIGGQQQPQQQHQQPSQQTQMNFGQPQHPNPQQQQQSAYNPMLGNQANQPGQAAGTIMNTMKSLFKL</sequence>
<feature type="compositionally biased region" description="Low complexity" evidence="5">
    <location>
        <begin position="1284"/>
        <end position="1314"/>
    </location>
</feature>
<dbReference type="CDD" id="cd12012">
    <property type="entry name" value="SH3_RIM-BP_2"/>
    <property type="match status" value="1"/>
</dbReference>
<dbReference type="EMBL" id="ASGP02000003">
    <property type="protein sequence ID" value="KAH9516989.1"/>
    <property type="molecule type" value="Genomic_DNA"/>
</dbReference>
<dbReference type="SMART" id="SM00326">
    <property type="entry name" value="SH3"/>
    <property type="match status" value="3"/>
</dbReference>
<dbReference type="InterPro" id="IPR035753">
    <property type="entry name" value="RIM-BP_SH3_2"/>
</dbReference>
<dbReference type="InterPro" id="IPR036116">
    <property type="entry name" value="FN3_sf"/>
</dbReference>
<evidence type="ECO:0000256" key="4">
    <source>
        <dbReference type="PROSITE-ProRule" id="PRU00192"/>
    </source>
</evidence>
<dbReference type="CDD" id="cd12013">
    <property type="entry name" value="SH3_RIM-BP_3"/>
    <property type="match status" value="1"/>
</dbReference>
<gene>
    <name evidence="8" type="primary">BZRAP1</name>
    <name evidence="8" type="ORF">DERF_007691</name>
</gene>
<name>A0A922L691_DERFA</name>
<protein>
    <submittedName>
        <fullName evidence="8">Src y 3 domains containing protein</fullName>
    </submittedName>
</protein>
<feature type="compositionally biased region" description="Polar residues" evidence="5">
    <location>
        <begin position="25"/>
        <end position="34"/>
    </location>
</feature>
<dbReference type="SUPFAM" id="SSF50044">
    <property type="entry name" value="SH3-domain"/>
    <property type="match status" value="3"/>
</dbReference>
<organism evidence="8 9">
    <name type="scientific">Dermatophagoides farinae</name>
    <name type="common">American house dust mite</name>
    <dbReference type="NCBI Taxonomy" id="6954"/>
    <lineage>
        <taxon>Eukaryota</taxon>
        <taxon>Metazoa</taxon>
        <taxon>Ecdysozoa</taxon>
        <taxon>Arthropoda</taxon>
        <taxon>Chelicerata</taxon>
        <taxon>Arachnida</taxon>
        <taxon>Acari</taxon>
        <taxon>Acariformes</taxon>
        <taxon>Sarcoptiformes</taxon>
        <taxon>Astigmata</taxon>
        <taxon>Psoroptidia</taxon>
        <taxon>Analgoidea</taxon>
        <taxon>Pyroglyphidae</taxon>
        <taxon>Dermatophagoidinae</taxon>
        <taxon>Dermatophagoides</taxon>
    </lineage>
</organism>
<feature type="domain" description="Fibronectin type-III" evidence="7">
    <location>
        <begin position="565"/>
        <end position="657"/>
    </location>
</feature>
<feature type="domain" description="SH3" evidence="6">
    <location>
        <begin position="1157"/>
        <end position="1224"/>
    </location>
</feature>
<dbReference type="PROSITE" id="PS50002">
    <property type="entry name" value="SH3"/>
    <property type="match status" value="3"/>
</dbReference>
<dbReference type="Pfam" id="PF14604">
    <property type="entry name" value="SH3_9"/>
    <property type="match status" value="1"/>
</dbReference>
<keyword evidence="3" id="KW-0677">Repeat</keyword>
<feature type="compositionally biased region" description="Low complexity" evidence="5">
    <location>
        <begin position="1508"/>
        <end position="1524"/>
    </location>
</feature>
<evidence type="ECO:0000313" key="8">
    <source>
        <dbReference type="EMBL" id="KAH9516989.1"/>
    </source>
</evidence>
<feature type="domain" description="SH3" evidence="6">
    <location>
        <begin position="409"/>
        <end position="477"/>
    </location>
</feature>
<feature type="region of interest" description="Disordered" evidence="5">
    <location>
        <begin position="1495"/>
        <end position="1524"/>
    </location>
</feature>
<feature type="compositionally biased region" description="Low complexity" evidence="5">
    <location>
        <begin position="1322"/>
        <end position="1368"/>
    </location>
</feature>
<dbReference type="InterPro" id="IPR035755">
    <property type="entry name" value="RIM-BP_SH3_3"/>
</dbReference>
<comment type="caution">
    <text evidence="8">The sequence shown here is derived from an EMBL/GenBank/DDBJ whole genome shotgun (WGS) entry which is preliminary data.</text>
</comment>
<dbReference type="CDD" id="cd12014">
    <property type="entry name" value="SH3_RIM-BP_1"/>
    <property type="match status" value="1"/>
</dbReference>
<keyword evidence="2 4" id="KW-0728">SH3 domain</keyword>
<dbReference type="PANTHER" id="PTHR14234:SF19">
    <property type="entry name" value="RIM-BINDING PROTEIN, ISOFORM F"/>
    <property type="match status" value="1"/>
</dbReference>
<accession>A0A922L691</accession>
<feature type="region of interest" description="Disordered" evidence="5">
    <location>
        <begin position="1284"/>
        <end position="1368"/>
    </location>
</feature>
<evidence type="ECO:0000313" key="9">
    <source>
        <dbReference type="Proteomes" id="UP000790347"/>
    </source>
</evidence>
<feature type="compositionally biased region" description="Low complexity" evidence="5">
    <location>
        <begin position="1575"/>
        <end position="1614"/>
    </location>
</feature>
<dbReference type="InterPro" id="IPR001452">
    <property type="entry name" value="SH3_domain"/>
</dbReference>
<dbReference type="InterPro" id="IPR036028">
    <property type="entry name" value="SH3-like_dom_sf"/>
</dbReference>
<evidence type="ECO:0000256" key="2">
    <source>
        <dbReference type="ARBA" id="ARBA00022443"/>
    </source>
</evidence>
<dbReference type="PROSITE" id="PS50853">
    <property type="entry name" value="FN3"/>
    <property type="match status" value="1"/>
</dbReference>
<evidence type="ECO:0000256" key="5">
    <source>
        <dbReference type="SAM" id="MobiDB-lite"/>
    </source>
</evidence>
<feature type="compositionally biased region" description="Low complexity" evidence="5">
    <location>
        <begin position="915"/>
        <end position="928"/>
    </location>
</feature>
<dbReference type="Pfam" id="PF07653">
    <property type="entry name" value="SH3_2"/>
    <property type="match status" value="2"/>
</dbReference>
<evidence type="ECO:0000259" key="7">
    <source>
        <dbReference type="PROSITE" id="PS50853"/>
    </source>
</evidence>